<sequence length="170" mass="19132">MKSDINAAKSYDGITDYDISTLIENIQRIMKERNITQEELAAAAGIAQPRISKIFKREGSNCFTIQQLVAIASYFHVSVDSLLGIKTNNPPEEEKEITLSDVCVKLFELDDLASISFGECRNGEIIPSQTAPGEWEEAYGPCIYFKNDSISNFISEWIEMKEINVKKIKL</sequence>
<dbReference type="GO" id="GO:0003677">
    <property type="term" value="F:DNA binding"/>
    <property type="evidence" value="ECO:0007669"/>
    <property type="project" value="UniProtKB-KW"/>
</dbReference>
<reference evidence="2 3" key="1">
    <citation type="submission" date="2009-02" db="EMBL/GenBank/DDBJ databases">
        <authorList>
            <person name="Fulton L."/>
            <person name="Clifton S."/>
            <person name="Fulton B."/>
            <person name="Xu J."/>
            <person name="Minx P."/>
            <person name="Pepin K.H."/>
            <person name="Johnson M."/>
            <person name="Bhonagiri V."/>
            <person name="Nash W.E."/>
            <person name="Mardis E.R."/>
            <person name="Wilson R.K."/>
        </authorList>
    </citation>
    <scope>NUCLEOTIDE SEQUENCE [LARGE SCALE GENOMIC DNA]</scope>
    <source>
        <strain evidence="2 3">ATCC 27758</strain>
    </source>
</reference>
<protein>
    <submittedName>
        <fullName evidence="2">DNA-binding helix-turn-helix protein</fullName>
    </submittedName>
</protein>
<dbReference type="Pfam" id="PF01381">
    <property type="entry name" value="HTH_3"/>
    <property type="match status" value="1"/>
</dbReference>
<evidence type="ECO:0000313" key="3">
    <source>
        <dbReference type="Proteomes" id="UP000003793"/>
    </source>
</evidence>
<keyword evidence="2" id="KW-0238">DNA-binding</keyword>
<dbReference type="InterPro" id="IPR001387">
    <property type="entry name" value="Cro/C1-type_HTH"/>
</dbReference>
<dbReference type="CDD" id="cd00093">
    <property type="entry name" value="HTH_XRE"/>
    <property type="match status" value="1"/>
</dbReference>
<dbReference type="AlphaFoldDB" id="C0BF02"/>
<dbReference type="SUPFAM" id="SSF47413">
    <property type="entry name" value="lambda repressor-like DNA-binding domains"/>
    <property type="match status" value="1"/>
</dbReference>
<evidence type="ECO:0000313" key="2">
    <source>
        <dbReference type="EMBL" id="EEG87847.1"/>
    </source>
</evidence>
<dbReference type="EMBL" id="ABVR01000046">
    <property type="protein sequence ID" value="EEG87847.1"/>
    <property type="molecule type" value="Genomic_DNA"/>
</dbReference>
<dbReference type="Gene3D" id="1.10.260.40">
    <property type="entry name" value="lambda repressor-like DNA-binding domains"/>
    <property type="match status" value="1"/>
</dbReference>
<dbReference type="SMART" id="SM00530">
    <property type="entry name" value="HTH_XRE"/>
    <property type="match status" value="1"/>
</dbReference>
<gene>
    <name evidence="2" type="ORF">COPCOM_03764</name>
</gene>
<evidence type="ECO:0000259" key="1">
    <source>
        <dbReference type="PROSITE" id="PS50943"/>
    </source>
</evidence>
<proteinExistence type="predicted"/>
<reference evidence="2 3" key="2">
    <citation type="submission" date="2009-03" db="EMBL/GenBank/DDBJ databases">
        <title>Draft genome sequence of Coprococcus comes (ATCC 27758).</title>
        <authorList>
            <person name="Sudarsanam P."/>
            <person name="Ley R."/>
            <person name="Guruge J."/>
            <person name="Turnbaugh P.J."/>
            <person name="Mahowald M."/>
            <person name="Liep D."/>
            <person name="Gordon J."/>
        </authorList>
    </citation>
    <scope>NUCLEOTIDE SEQUENCE [LARGE SCALE GENOMIC DNA]</scope>
    <source>
        <strain evidence="2 3">ATCC 27758</strain>
    </source>
</reference>
<dbReference type="PROSITE" id="PS50943">
    <property type="entry name" value="HTH_CROC1"/>
    <property type="match status" value="1"/>
</dbReference>
<dbReference type="Proteomes" id="UP000003793">
    <property type="component" value="Unassembled WGS sequence"/>
</dbReference>
<dbReference type="InterPro" id="IPR010982">
    <property type="entry name" value="Lambda_DNA-bd_dom_sf"/>
</dbReference>
<feature type="domain" description="HTH cro/C1-type" evidence="1">
    <location>
        <begin position="26"/>
        <end position="82"/>
    </location>
</feature>
<organism evidence="2 3">
    <name type="scientific">Coprococcus comes ATCC 27758</name>
    <dbReference type="NCBI Taxonomy" id="470146"/>
    <lineage>
        <taxon>Bacteria</taxon>
        <taxon>Bacillati</taxon>
        <taxon>Bacillota</taxon>
        <taxon>Clostridia</taxon>
        <taxon>Lachnospirales</taxon>
        <taxon>Lachnospiraceae</taxon>
        <taxon>Coprococcus</taxon>
    </lineage>
</organism>
<name>C0BF02_9FIRM</name>
<dbReference type="HOGENOM" id="CLU_1568073_0_0_9"/>
<accession>C0BF02</accession>
<comment type="caution">
    <text evidence="2">The sequence shown here is derived from an EMBL/GenBank/DDBJ whole genome shotgun (WGS) entry which is preliminary data.</text>
</comment>